<proteinExistence type="predicted"/>
<dbReference type="EMBL" id="NMUH01003462">
    <property type="protein sequence ID" value="MQM05696.1"/>
    <property type="molecule type" value="Genomic_DNA"/>
</dbReference>
<keyword evidence="3" id="KW-1185">Reference proteome</keyword>
<dbReference type="PANTHER" id="PTHR36486">
    <property type="entry name" value="OS01G0977800 PROTEIN"/>
    <property type="match status" value="1"/>
</dbReference>
<dbReference type="PANTHER" id="PTHR36486:SF2">
    <property type="entry name" value="OS01G0977800 PROTEIN"/>
    <property type="match status" value="1"/>
</dbReference>
<comment type="caution">
    <text evidence="2">The sequence shown here is derived from an EMBL/GenBank/DDBJ whole genome shotgun (WGS) entry which is preliminary data.</text>
</comment>
<feature type="compositionally biased region" description="Basic and acidic residues" evidence="1">
    <location>
        <begin position="114"/>
        <end position="123"/>
    </location>
</feature>
<accession>A0A843WD07</accession>
<dbReference type="Proteomes" id="UP000652761">
    <property type="component" value="Unassembled WGS sequence"/>
</dbReference>
<name>A0A843WD07_COLES</name>
<gene>
    <name evidence="2" type="ORF">Taro_038511</name>
</gene>
<evidence type="ECO:0000313" key="2">
    <source>
        <dbReference type="EMBL" id="MQM05696.1"/>
    </source>
</evidence>
<feature type="region of interest" description="Disordered" evidence="1">
    <location>
        <begin position="102"/>
        <end position="145"/>
    </location>
</feature>
<dbReference type="AlphaFoldDB" id="A0A843WD07"/>
<dbReference type="OrthoDB" id="1746176at2759"/>
<feature type="region of interest" description="Disordered" evidence="1">
    <location>
        <begin position="37"/>
        <end position="84"/>
    </location>
</feature>
<organism evidence="2 3">
    <name type="scientific">Colocasia esculenta</name>
    <name type="common">Wild taro</name>
    <name type="synonym">Arum esculentum</name>
    <dbReference type="NCBI Taxonomy" id="4460"/>
    <lineage>
        <taxon>Eukaryota</taxon>
        <taxon>Viridiplantae</taxon>
        <taxon>Streptophyta</taxon>
        <taxon>Embryophyta</taxon>
        <taxon>Tracheophyta</taxon>
        <taxon>Spermatophyta</taxon>
        <taxon>Magnoliopsida</taxon>
        <taxon>Liliopsida</taxon>
        <taxon>Araceae</taxon>
        <taxon>Aroideae</taxon>
        <taxon>Colocasieae</taxon>
        <taxon>Colocasia</taxon>
    </lineage>
</organism>
<feature type="region of interest" description="Disordered" evidence="1">
    <location>
        <begin position="264"/>
        <end position="318"/>
    </location>
</feature>
<evidence type="ECO:0000313" key="3">
    <source>
        <dbReference type="Proteomes" id="UP000652761"/>
    </source>
</evidence>
<feature type="compositionally biased region" description="Basic and acidic residues" evidence="1">
    <location>
        <begin position="41"/>
        <end position="77"/>
    </location>
</feature>
<evidence type="ECO:0000256" key="1">
    <source>
        <dbReference type="SAM" id="MobiDB-lite"/>
    </source>
</evidence>
<sequence>MSDRGALVKARQELEDLYVGVPDESVDLTFKDMVSFQHSQVPEKKGSKMEPIHEERKTELHAPGKSPHLDSPKDSQTRTHLGRHAINGEVYRELVVRSSFKRHTAKGSPARSTMAEEHSHAYEDTSGYGRTSRSPYEERAGGRRRPGIPHSKICSLCSVYVYIFLHRCLVCGRAYCRQCVGVGMGEMTEGRKCIDCLGMRFSQRYIRRAGKAGCCCSSRYPTAVMLQELNWAEKGPRRSGERGYERSGLISEYAKSTVRAATPTRAAAPHIVSTSQASFDTSRARSPASPRSPRSRVDGAASFVASPAHPPTVYATPF</sequence>
<feature type="compositionally biased region" description="Polar residues" evidence="1">
    <location>
        <begin position="272"/>
        <end position="281"/>
    </location>
</feature>
<dbReference type="InterPro" id="IPR053057">
    <property type="entry name" value="XLG_GTP-binding"/>
</dbReference>
<protein>
    <submittedName>
        <fullName evidence="2">Uncharacterized protein</fullName>
    </submittedName>
</protein>
<reference evidence="2" key="1">
    <citation type="submission" date="2017-07" db="EMBL/GenBank/DDBJ databases">
        <title>Taro Niue Genome Assembly and Annotation.</title>
        <authorList>
            <person name="Atibalentja N."/>
            <person name="Keating K."/>
            <person name="Fields C.J."/>
        </authorList>
    </citation>
    <scope>NUCLEOTIDE SEQUENCE</scope>
    <source>
        <strain evidence="2">Niue_2</strain>
        <tissue evidence="2">Leaf</tissue>
    </source>
</reference>